<dbReference type="InterPro" id="IPR036291">
    <property type="entry name" value="NAD(P)-bd_dom_sf"/>
</dbReference>
<dbReference type="Pfam" id="PF16363">
    <property type="entry name" value="GDP_Man_Dehyd"/>
    <property type="match status" value="1"/>
</dbReference>
<comment type="similarity">
    <text evidence="3 7">Belongs to the NAD(P)-dependent epimerase/dehydratase family. GDP-mannose 4,6-dehydratase subfamily.</text>
</comment>
<comment type="catalytic activity">
    <reaction evidence="1 7">
        <text>GDP-alpha-D-mannose = GDP-4-dehydro-alpha-D-rhamnose + H2O</text>
        <dbReference type="Rhea" id="RHEA:23820"/>
        <dbReference type="ChEBI" id="CHEBI:15377"/>
        <dbReference type="ChEBI" id="CHEBI:57527"/>
        <dbReference type="ChEBI" id="CHEBI:57964"/>
        <dbReference type="EC" id="4.2.1.47"/>
    </reaction>
</comment>
<dbReference type="Gene3D" id="3.90.25.10">
    <property type="entry name" value="UDP-galactose 4-epimerase, domain 1"/>
    <property type="match status" value="1"/>
</dbReference>
<comment type="function">
    <text evidence="6 7">Catalyzes the conversion of GDP-D-mannose to GDP-4-dehydro-6-deoxy-D-mannose.</text>
</comment>
<evidence type="ECO:0000256" key="1">
    <source>
        <dbReference type="ARBA" id="ARBA00000188"/>
    </source>
</evidence>
<sequence length="335" mass="37571">MSEKRRALVTGITGQDGGHIAELLHQKGYEVFGLIRGQNNPRRTAVEAEFPYVTLIEGDLTDPTSLVRAVETADPHELYNLAAVSHVGYSFKNPTLTADVTAKGVLNVLEAVRITNRTQHTRVYQASTSEMFGGLDYNRPGAGYNEQSLFHPRSPYGVAKLYGHWIAKNYRESYDMFVACGILFNHEGERRGVEFVTRKITHAVARIKLGLQTHIELGDLWPKRDWGYAGDYVDGMWRMLQHGQPEDFVLASGETHSIEEFLTLAFAEIGIDDWRPYVTQNPAFMRPAEVDILLGDPTLAQDVLGWRREVDFPGLVKLMVKHDLATQAQLVATVS</sequence>
<feature type="domain" description="NAD(P)-binding" evidence="8">
    <location>
        <begin position="8"/>
        <end position="319"/>
    </location>
</feature>
<dbReference type="HAMAP" id="MF_00955">
    <property type="entry name" value="GDP_Man_dehydratase"/>
    <property type="match status" value="1"/>
</dbReference>
<keyword evidence="5 7" id="KW-0456">Lyase</keyword>
<dbReference type="GO" id="GO:0042351">
    <property type="term" value="P:'de novo' GDP-L-fucose biosynthetic process"/>
    <property type="evidence" value="ECO:0007669"/>
    <property type="project" value="TreeGrafter"/>
</dbReference>
<accession>A0A7D5F9U5</accession>
<evidence type="ECO:0000256" key="7">
    <source>
        <dbReference type="HAMAP-Rule" id="MF_00955"/>
    </source>
</evidence>
<dbReference type="Proteomes" id="UP000509638">
    <property type="component" value="Chromosome"/>
</dbReference>
<dbReference type="Gene3D" id="3.40.50.720">
    <property type="entry name" value="NAD(P)-binding Rossmann-like Domain"/>
    <property type="match status" value="1"/>
</dbReference>
<dbReference type="GO" id="GO:0070401">
    <property type="term" value="F:NADP+ binding"/>
    <property type="evidence" value="ECO:0007669"/>
    <property type="project" value="UniProtKB-UniRule"/>
</dbReference>
<dbReference type="InterPro" id="IPR016040">
    <property type="entry name" value="NAD(P)-bd_dom"/>
</dbReference>
<name>A0A7D5F9U5_9MICO</name>
<dbReference type="EMBL" id="CP058316">
    <property type="protein sequence ID" value="QLD12269.1"/>
    <property type="molecule type" value="Genomic_DNA"/>
</dbReference>
<dbReference type="CDD" id="cd05260">
    <property type="entry name" value="GDP_MD_SDR_e"/>
    <property type="match status" value="1"/>
</dbReference>
<protein>
    <recommendedName>
        <fullName evidence="4 7">GDP-mannose 4,6-dehydratase</fullName>
        <ecNumber evidence="4 7">4.2.1.47</ecNumber>
    </recommendedName>
    <alternativeName>
        <fullName evidence="7">GDP-D-mannose dehydratase</fullName>
    </alternativeName>
</protein>
<dbReference type="GO" id="GO:0008446">
    <property type="term" value="F:GDP-mannose 4,6-dehydratase activity"/>
    <property type="evidence" value="ECO:0007669"/>
    <property type="project" value="UniProtKB-UniRule"/>
</dbReference>
<dbReference type="PANTHER" id="PTHR43715:SF1">
    <property type="entry name" value="GDP-MANNOSE 4,6 DEHYDRATASE"/>
    <property type="match status" value="1"/>
</dbReference>
<evidence type="ECO:0000313" key="9">
    <source>
        <dbReference type="EMBL" id="QLD12269.1"/>
    </source>
</evidence>
<proteinExistence type="inferred from homology"/>
<evidence type="ECO:0000256" key="2">
    <source>
        <dbReference type="ARBA" id="ARBA00001937"/>
    </source>
</evidence>
<dbReference type="AlphaFoldDB" id="A0A7D5F9U5"/>
<evidence type="ECO:0000256" key="4">
    <source>
        <dbReference type="ARBA" id="ARBA00011989"/>
    </source>
</evidence>
<feature type="binding site" evidence="7">
    <location>
        <position position="214"/>
    </location>
    <ligand>
        <name>NADP(+)</name>
        <dbReference type="ChEBI" id="CHEBI:58349"/>
    </ligand>
</feature>
<keyword evidence="7" id="KW-0521">NADP</keyword>
<evidence type="ECO:0000313" key="10">
    <source>
        <dbReference type="Proteomes" id="UP000509638"/>
    </source>
</evidence>
<comment type="caution">
    <text evidence="7">Lacks conserved residue(s) required for the propagation of feature annotation.</text>
</comment>
<evidence type="ECO:0000256" key="6">
    <source>
        <dbReference type="ARBA" id="ARBA00059383"/>
    </source>
</evidence>
<evidence type="ECO:0000256" key="5">
    <source>
        <dbReference type="ARBA" id="ARBA00023239"/>
    </source>
</evidence>
<dbReference type="InterPro" id="IPR006368">
    <property type="entry name" value="GDP_Man_deHydtase"/>
</dbReference>
<reference evidence="9 10" key="1">
    <citation type="submission" date="2020-06" db="EMBL/GenBank/DDBJ databases">
        <authorList>
            <person name="Jo H."/>
        </authorList>
    </citation>
    <scope>NUCLEOTIDE SEQUENCE [LARGE SCALE GENOMIC DNA]</scope>
    <source>
        <strain evidence="9 10">I46</strain>
    </source>
</reference>
<evidence type="ECO:0000259" key="8">
    <source>
        <dbReference type="Pfam" id="PF16363"/>
    </source>
</evidence>
<dbReference type="RefSeq" id="WP_178012878.1">
    <property type="nucleotide sequence ID" value="NZ_CP058316.1"/>
</dbReference>
<dbReference type="FunFam" id="3.40.50.720:FF:000924">
    <property type="entry name" value="GDP-mannose 4,6 dehydratase"/>
    <property type="match status" value="1"/>
</dbReference>
<organism evidence="9 10">
    <name type="scientific">Microbacterium oleivorans</name>
    <dbReference type="NCBI Taxonomy" id="273677"/>
    <lineage>
        <taxon>Bacteria</taxon>
        <taxon>Bacillati</taxon>
        <taxon>Actinomycetota</taxon>
        <taxon>Actinomycetes</taxon>
        <taxon>Micrococcales</taxon>
        <taxon>Microbacteriaceae</taxon>
        <taxon>Microbacterium</taxon>
    </lineage>
</organism>
<dbReference type="EC" id="4.2.1.47" evidence="4 7"/>
<dbReference type="SUPFAM" id="SSF51735">
    <property type="entry name" value="NAD(P)-binding Rossmann-fold domains"/>
    <property type="match status" value="1"/>
</dbReference>
<gene>
    <name evidence="7" type="primary">gmd</name>
    <name evidence="9" type="ORF">HW566_11085</name>
</gene>
<comment type="cofactor">
    <cofactor evidence="2 7">
        <name>NADP(+)</name>
        <dbReference type="ChEBI" id="CHEBI:58349"/>
    </cofactor>
</comment>
<dbReference type="PANTHER" id="PTHR43715">
    <property type="entry name" value="GDP-MANNOSE 4,6-DEHYDRATASE"/>
    <property type="match status" value="1"/>
</dbReference>
<evidence type="ECO:0000256" key="3">
    <source>
        <dbReference type="ARBA" id="ARBA00009263"/>
    </source>
</evidence>